<evidence type="ECO:0000313" key="5">
    <source>
        <dbReference type="Proteomes" id="UP000469385"/>
    </source>
</evidence>
<feature type="chain" id="PRO_5027185126" description="LPS-assembly protein LptD" evidence="1">
    <location>
        <begin position="30"/>
        <end position="788"/>
    </location>
</feature>
<sequence length="788" mass="89104" precursor="true">MKPTPRNRFAPTPLALVACWLVHGGAALAQSESVDAAGVPLRRTPLLREQLPAAQKDQLPTFVQGDRVTGRTDFETIVEGGAELRRGDTVIKADRLEYYQPDDLAKARGNVRINRQGNVYRGPQLELKVDAFEGFFNQPSYEFLRNGAYGQADRVDFIDDKRSVVRNATYTTCRPQDLPGWTPDWIMRAASIRLDDEEDTGTATNAVLTFFSMPVLPIPQITFPLSDRRKSGFLPPTFGIDSVSGFEYRQPYYWNIAPNRDATLLPRVLSKRGVELGGEFRYLEPSYNGQLQANVLPGDKLRDRLRWGYSYRHDGVLQETLSAGRTALSLNLNRVSDDDYWRDFTRSSASLTQRLLPSDGILAWARGYWYASARALQWQTLQDVTAPITPPYDRMPQLYTRYARPDLDHGLVASLEADTTRFNSVRELTLQPNAQRSFLLGRIERPWQAPGWFITPRFQVHSATYSFDAPLANGETAAARTVPTFSLDSGLVFERPAAFFGRAVVQTLEPRAFYVYTPFRDQSQLPNYDSAANDFNFATIYTENPFGGYDRIADNNLLTLGVTSRLIEPDTGAELARFGFAQRLRFQDQLVTLPGVAPVTERVSDLLLGASLNWIPKWSLDSTLQYNPNLGRSERTTIGGRYNPSNYRLVSAAYRLQRDFSEQVDVGWQWPINDLWGDRGQDLGPGRGQGPNRWYSVGRLNWSLKDRRLVDAVVGLEYDACCWIGRVVLERLSSTVTTAATRILFQIEFVGFSRLGSSVVTPLRQNIPRYQLLRDPNVLQPSRFSNYD</sequence>
<keyword evidence="1" id="KW-0472">Membrane</keyword>
<gene>
    <name evidence="1 4" type="primary">lptD</name>
    <name evidence="4" type="ORF">GON04_25365</name>
</gene>
<protein>
    <recommendedName>
        <fullName evidence="1">LPS-assembly protein LptD</fullName>
    </recommendedName>
</protein>
<dbReference type="InterPro" id="IPR045659">
    <property type="entry name" value="LptD_2"/>
</dbReference>
<dbReference type="AlphaFoldDB" id="A0A6N8J138"/>
<comment type="similarity">
    <text evidence="1">Belongs to the LptD family.</text>
</comment>
<comment type="caution">
    <text evidence="4">The sequence shown here is derived from an EMBL/GenBank/DDBJ whole genome shotgun (WGS) entry which is preliminary data.</text>
</comment>
<dbReference type="Proteomes" id="UP000469385">
    <property type="component" value="Unassembled WGS sequence"/>
</dbReference>
<comment type="function">
    <text evidence="1">Together with LptE, is involved in the assembly of lipopolysaccharide (LPS) at the surface of the outer membrane.</text>
</comment>
<accession>A0A6N8J138</accession>
<dbReference type="PANTHER" id="PTHR30189:SF1">
    <property type="entry name" value="LPS-ASSEMBLY PROTEIN LPTD"/>
    <property type="match status" value="1"/>
</dbReference>
<dbReference type="GO" id="GO:1990351">
    <property type="term" value="C:transporter complex"/>
    <property type="evidence" value="ECO:0007669"/>
    <property type="project" value="TreeGrafter"/>
</dbReference>
<comment type="subunit">
    <text evidence="1">Component of the lipopolysaccharide transport and assembly complex. Interacts with LptE and LptA.</text>
</comment>
<name>A0A6N8J138_9BURK</name>
<feature type="domain" description="LptD C-terminal" evidence="2">
    <location>
        <begin position="306"/>
        <end position="676"/>
    </location>
</feature>
<dbReference type="Pfam" id="PF19838">
    <property type="entry name" value="LptD_2"/>
    <property type="match status" value="1"/>
</dbReference>
<evidence type="ECO:0000256" key="1">
    <source>
        <dbReference type="HAMAP-Rule" id="MF_01411"/>
    </source>
</evidence>
<dbReference type="HAMAP" id="MF_01411">
    <property type="entry name" value="LPS_assembly_LptD"/>
    <property type="match status" value="1"/>
</dbReference>
<keyword evidence="1" id="KW-0732">Signal</keyword>
<evidence type="ECO:0000259" key="2">
    <source>
        <dbReference type="Pfam" id="PF04453"/>
    </source>
</evidence>
<dbReference type="InterPro" id="IPR007543">
    <property type="entry name" value="LptD_C"/>
</dbReference>
<dbReference type="GO" id="GO:0009279">
    <property type="term" value="C:cell outer membrane"/>
    <property type="evidence" value="ECO:0007669"/>
    <property type="project" value="UniProtKB-SubCell"/>
</dbReference>
<keyword evidence="5" id="KW-1185">Reference proteome</keyword>
<feature type="domain" description="LPS-assembly protein LptD central" evidence="3">
    <location>
        <begin position="207"/>
        <end position="295"/>
    </location>
</feature>
<dbReference type="InterPro" id="IPR050218">
    <property type="entry name" value="LptD"/>
</dbReference>
<proteinExistence type="inferred from homology"/>
<dbReference type="GO" id="GO:0015920">
    <property type="term" value="P:lipopolysaccharide transport"/>
    <property type="evidence" value="ECO:0007669"/>
    <property type="project" value="InterPro"/>
</dbReference>
<dbReference type="PANTHER" id="PTHR30189">
    <property type="entry name" value="LPS-ASSEMBLY PROTEIN"/>
    <property type="match status" value="1"/>
</dbReference>
<feature type="signal peptide" evidence="1">
    <location>
        <begin position="1"/>
        <end position="29"/>
    </location>
</feature>
<dbReference type="PROSITE" id="PS51257">
    <property type="entry name" value="PROKAR_LIPOPROTEIN"/>
    <property type="match status" value="1"/>
</dbReference>
<dbReference type="EMBL" id="WSEL01000011">
    <property type="protein sequence ID" value="MVQ32807.1"/>
    <property type="molecule type" value="Genomic_DNA"/>
</dbReference>
<dbReference type="GO" id="GO:0043165">
    <property type="term" value="P:Gram-negative-bacterium-type cell outer membrane assembly"/>
    <property type="evidence" value="ECO:0007669"/>
    <property type="project" value="UniProtKB-UniRule"/>
</dbReference>
<organism evidence="4 5">
    <name type="scientific">Ramlibacter pinisoli</name>
    <dbReference type="NCBI Taxonomy" id="2682844"/>
    <lineage>
        <taxon>Bacteria</taxon>
        <taxon>Pseudomonadati</taxon>
        <taxon>Pseudomonadota</taxon>
        <taxon>Betaproteobacteria</taxon>
        <taxon>Burkholderiales</taxon>
        <taxon>Comamonadaceae</taxon>
        <taxon>Ramlibacter</taxon>
    </lineage>
</organism>
<comment type="caution">
    <text evidence="1">Lacks conserved residue(s) required for the propagation of feature annotation.</text>
</comment>
<evidence type="ECO:0000313" key="4">
    <source>
        <dbReference type="EMBL" id="MVQ32807.1"/>
    </source>
</evidence>
<reference evidence="4 5" key="1">
    <citation type="submission" date="2019-12" db="EMBL/GenBank/DDBJ databases">
        <authorList>
            <person name="Huq M.A."/>
        </authorList>
    </citation>
    <scope>NUCLEOTIDE SEQUENCE [LARGE SCALE GENOMIC DNA]</scope>
    <source>
        <strain evidence="4 5">MAH-25</strain>
    </source>
</reference>
<dbReference type="InterPro" id="IPR020889">
    <property type="entry name" value="LipoPS_assembly_LptD"/>
</dbReference>
<dbReference type="RefSeq" id="WP_157400922.1">
    <property type="nucleotide sequence ID" value="NZ_WSEL01000011.1"/>
</dbReference>
<dbReference type="Pfam" id="PF04453">
    <property type="entry name" value="LptD"/>
    <property type="match status" value="1"/>
</dbReference>
<comment type="subcellular location">
    <subcellularLocation>
        <location evidence="1">Cell outer membrane</location>
    </subcellularLocation>
</comment>
<keyword evidence="1" id="KW-0998">Cell outer membrane</keyword>
<evidence type="ECO:0000259" key="3">
    <source>
        <dbReference type="Pfam" id="PF19838"/>
    </source>
</evidence>